<evidence type="ECO:0000256" key="11">
    <source>
        <dbReference type="SAM" id="Phobius"/>
    </source>
</evidence>
<organism evidence="12 13">
    <name type="scientific">Mycobacterium kyorinense</name>
    <dbReference type="NCBI Taxonomy" id="487514"/>
    <lineage>
        <taxon>Bacteria</taxon>
        <taxon>Bacillati</taxon>
        <taxon>Actinomycetota</taxon>
        <taxon>Actinomycetes</taxon>
        <taxon>Mycobacteriales</taxon>
        <taxon>Mycobacteriaceae</taxon>
        <taxon>Mycobacterium</taxon>
    </lineage>
</organism>
<dbReference type="GO" id="GO:0016787">
    <property type="term" value="F:hydrolase activity"/>
    <property type="evidence" value="ECO:0007669"/>
    <property type="project" value="UniProtKB-KW"/>
</dbReference>
<dbReference type="AlphaFoldDB" id="A0A1A2ZLZ2"/>
<evidence type="ECO:0000256" key="2">
    <source>
        <dbReference type="ARBA" id="ARBA00008149"/>
    </source>
</evidence>
<evidence type="ECO:0000256" key="1">
    <source>
        <dbReference type="ARBA" id="ARBA00004162"/>
    </source>
</evidence>
<accession>A0A1A2ZLZ2</accession>
<sequence length="463" mass="47347">MASRATTRLHVSGYRFLLRRLERALVGRDIAANAVRTPAQALATGAVLAVVMIAVCAGLAVLRPQASLGDGPILMGQQSGALYVRVGDIVHPVLNLASARLVTATAGNPQPVSESVLSHTKRGPVMGIPGAPQFLAPPLPTDQTSWTVCDDHDGTTIIVGSAQTAAHRLSATQTVLVTPDAGASTYLLYAGRRAVVDLADPAVVRALRLEGIVPQSVSHTLLNVIPEAPAIAVPPIPRGGQSGPVAGFAVGSVLRIARAGGDELYVVLSSGIQRIGQVAADLLRLTDAHGARTIISVAPDLLRGIATVNELPVATFPFASTPVAADTTLCVRWAIAASGGVEISFGTGGLPVPPGETPVVLSQADGAGPAVDAVHLPPGRSAYVRSTALSGDNAESGTRYLVTDTGVRFAVHDADAERNLGLPQTLIPAPWPVLATLPSGPELSRKSASVARDTVGGRSPGTP</sequence>
<keyword evidence="3" id="KW-1003">Cell membrane</keyword>
<evidence type="ECO:0000256" key="7">
    <source>
        <dbReference type="ARBA" id="ARBA00022840"/>
    </source>
</evidence>
<evidence type="ECO:0000256" key="3">
    <source>
        <dbReference type="ARBA" id="ARBA00022475"/>
    </source>
</evidence>
<comment type="similarity">
    <text evidence="2">Belongs to the EccB family.</text>
</comment>
<feature type="transmembrane region" description="Helical" evidence="11">
    <location>
        <begin position="41"/>
        <end position="62"/>
    </location>
</feature>
<dbReference type="PANTHER" id="PTHR40765">
    <property type="entry name" value="ESX-2 SECRETION SYSTEM ATPASE ECCB2"/>
    <property type="match status" value="1"/>
</dbReference>
<feature type="region of interest" description="Disordered" evidence="10">
    <location>
        <begin position="438"/>
        <end position="463"/>
    </location>
</feature>
<dbReference type="Pfam" id="PF05108">
    <property type="entry name" value="T7SS_ESX1_EccB"/>
    <property type="match status" value="1"/>
</dbReference>
<keyword evidence="8 11" id="KW-1133">Transmembrane helix</keyword>
<evidence type="ECO:0000256" key="9">
    <source>
        <dbReference type="ARBA" id="ARBA00023136"/>
    </source>
</evidence>
<proteinExistence type="inferred from homology"/>
<dbReference type="InterPro" id="IPR044857">
    <property type="entry name" value="T7SS_EccB_R1"/>
</dbReference>
<evidence type="ECO:0000256" key="10">
    <source>
        <dbReference type="SAM" id="MobiDB-lite"/>
    </source>
</evidence>
<dbReference type="Proteomes" id="UP000093592">
    <property type="component" value="Unassembled WGS sequence"/>
</dbReference>
<dbReference type="PANTHER" id="PTHR40765:SF2">
    <property type="entry name" value="ESX-2 SECRETION SYSTEM ATPASE ECCB2"/>
    <property type="match status" value="1"/>
</dbReference>
<evidence type="ECO:0000256" key="4">
    <source>
        <dbReference type="ARBA" id="ARBA00022692"/>
    </source>
</evidence>
<dbReference type="GO" id="GO:0005886">
    <property type="term" value="C:plasma membrane"/>
    <property type="evidence" value="ECO:0007669"/>
    <property type="project" value="UniProtKB-SubCell"/>
</dbReference>
<keyword evidence="4 11" id="KW-0812">Transmembrane</keyword>
<dbReference type="InterPro" id="IPR042485">
    <property type="entry name" value="T7SS_EccB_R3"/>
</dbReference>
<keyword evidence="5" id="KW-0547">Nucleotide-binding</keyword>
<dbReference type="Gene3D" id="2.40.50.910">
    <property type="entry name" value="Type VII secretion system EccB, repeat 3 domain"/>
    <property type="match status" value="1"/>
</dbReference>
<keyword evidence="6" id="KW-0378">Hydrolase</keyword>
<evidence type="ECO:0000313" key="13">
    <source>
        <dbReference type="Proteomes" id="UP000093592"/>
    </source>
</evidence>
<evidence type="ECO:0000256" key="5">
    <source>
        <dbReference type="ARBA" id="ARBA00022741"/>
    </source>
</evidence>
<dbReference type="Gene3D" id="3.30.2390.20">
    <property type="entry name" value="Type VII secretion system EccB, repeat 1 domain"/>
    <property type="match status" value="1"/>
</dbReference>
<keyword evidence="9 11" id="KW-0472">Membrane</keyword>
<keyword evidence="7" id="KW-0067">ATP-binding</keyword>
<comment type="caution">
    <text evidence="12">The sequence shown here is derived from an EMBL/GenBank/DDBJ whole genome shotgun (WGS) entry which is preliminary data.</text>
</comment>
<dbReference type="GO" id="GO:0005524">
    <property type="term" value="F:ATP binding"/>
    <property type="evidence" value="ECO:0007669"/>
    <property type="project" value="UniProtKB-KW"/>
</dbReference>
<dbReference type="OrthoDB" id="3847604at2"/>
<evidence type="ECO:0000313" key="12">
    <source>
        <dbReference type="EMBL" id="OBI50096.1"/>
    </source>
</evidence>
<comment type="subcellular location">
    <subcellularLocation>
        <location evidence="1">Cell membrane</location>
        <topology evidence="1">Single-pass membrane protein</topology>
    </subcellularLocation>
</comment>
<name>A0A1A2ZLZ2_9MYCO</name>
<dbReference type="RefSeq" id="WP_065013452.1">
    <property type="nucleotide sequence ID" value="NZ_LZKJ01000054.1"/>
</dbReference>
<gene>
    <name evidence="12" type="ORF">A5707_15445</name>
</gene>
<evidence type="ECO:0000256" key="8">
    <source>
        <dbReference type="ARBA" id="ARBA00022989"/>
    </source>
</evidence>
<dbReference type="EMBL" id="LZKJ01000054">
    <property type="protein sequence ID" value="OBI50096.1"/>
    <property type="molecule type" value="Genomic_DNA"/>
</dbReference>
<protein>
    <submittedName>
        <fullName evidence="12">Type VII secretion protein EccB</fullName>
    </submittedName>
</protein>
<dbReference type="GO" id="GO:0005576">
    <property type="term" value="C:extracellular region"/>
    <property type="evidence" value="ECO:0007669"/>
    <property type="project" value="TreeGrafter"/>
</dbReference>
<dbReference type="NCBIfam" id="TIGR03919">
    <property type="entry name" value="T7SS_EccB"/>
    <property type="match status" value="1"/>
</dbReference>
<evidence type="ECO:0000256" key="6">
    <source>
        <dbReference type="ARBA" id="ARBA00022801"/>
    </source>
</evidence>
<dbReference type="InterPro" id="IPR007795">
    <property type="entry name" value="T7SS_EccB"/>
</dbReference>
<reference evidence="13" key="1">
    <citation type="submission" date="2016-06" db="EMBL/GenBank/DDBJ databases">
        <authorList>
            <person name="Sutton G."/>
            <person name="Brinkac L."/>
            <person name="Sanka R."/>
            <person name="Adams M."/>
            <person name="Lau E."/>
            <person name="Sam S."/>
            <person name="Sreng N."/>
            <person name="Him V."/>
            <person name="Kerleguer A."/>
            <person name="Cheng S."/>
        </authorList>
    </citation>
    <scope>NUCLEOTIDE SEQUENCE [LARGE SCALE GENOMIC DNA]</scope>
    <source>
        <strain evidence="13">E861</strain>
    </source>
</reference>